<evidence type="ECO:0000313" key="3">
    <source>
        <dbReference type="Proteomes" id="UP000199470"/>
    </source>
</evidence>
<feature type="compositionally biased region" description="Basic and acidic residues" evidence="1">
    <location>
        <begin position="205"/>
        <end position="214"/>
    </location>
</feature>
<accession>A0A1I4P8Z8</accession>
<dbReference type="STRING" id="758825.SAMN02982985_03337"/>
<gene>
    <name evidence="2" type="ORF">SAMN02982985_03337</name>
</gene>
<evidence type="ECO:0000256" key="1">
    <source>
        <dbReference type="SAM" id="MobiDB-lite"/>
    </source>
</evidence>
<sequence>MRSYLGVLAAGLCGCSFLTPPIEKPVIEDHAGVLGTFATVAERRMVVTKKKYEDKHPDNPGYNSTFCAEPPPDSTQSIASSLTAALRADASRDKSKQGVSAEAARELITTAKSMFTRSQGVQLFRDGVYNLCQAHLNSAIDQPSYEKMFSELLGVSAKLIADEIAKSPNVDVAKAVSAAKEAQDAQEQAAASLITLKTLKNEAESERRTADAARKVAQAASKEAQDAADERLKEVELAATRAEAAATRAEAAAGSAK</sequence>
<evidence type="ECO:0008006" key="4">
    <source>
        <dbReference type="Google" id="ProtNLM"/>
    </source>
</evidence>
<dbReference type="EMBL" id="FOTW01000015">
    <property type="protein sequence ID" value="SFM24268.1"/>
    <property type="molecule type" value="Genomic_DNA"/>
</dbReference>
<organism evidence="2 3">
    <name type="scientific">Rugamonas rubra</name>
    <dbReference type="NCBI Taxonomy" id="758825"/>
    <lineage>
        <taxon>Bacteria</taxon>
        <taxon>Pseudomonadati</taxon>
        <taxon>Pseudomonadota</taxon>
        <taxon>Betaproteobacteria</taxon>
        <taxon>Burkholderiales</taxon>
        <taxon>Oxalobacteraceae</taxon>
        <taxon>Telluria group</taxon>
        <taxon>Rugamonas</taxon>
    </lineage>
</organism>
<keyword evidence="3" id="KW-1185">Reference proteome</keyword>
<proteinExistence type="predicted"/>
<feature type="region of interest" description="Disordered" evidence="1">
    <location>
        <begin position="205"/>
        <end position="231"/>
    </location>
</feature>
<name>A0A1I4P8Z8_9BURK</name>
<reference evidence="2 3" key="1">
    <citation type="submission" date="2016-10" db="EMBL/GenBank/DDBJ databases">
        <authorList>
            <person name="de Groot N.N."/>
        </authorList>
    </citation>
    <scope>NUCLEOTIDE SEQUENCE [LARGE SCALE GENOMIC DNA]</scope>
    <source>
        <strain evidence="2 3">ATCC 43154</strain>
    </source>
</reference>
<protein>
    <recommendedName>
        <fullName evidence="4">Lipoprotein</fullName>
    </recommendedName>
</protein>
<dbReference type="Proteomes" id="UP000199470">
    <property type="component" value="Unassembled WGS sequence"/>
</dbReference>
<dbReference type="PROSITE" id="PS51257">
    <property type="entry name" value="PROKAR_LIPOPROTEIN"/>
    <property type="match status" value="1"/>
</dbReference>
<dbReference type="RefSeq" id="WP_139236549.1">
    <property type="nucleotide sequence ID" value="NZ_FOTW01000015.1"/>
</dbReference>
<dbReference type="AlphaFoldDB" id="A0A1I4P8Z8"/>
<evidence type="ECO:0000313" key="2">
    <source>
        <dbReference type="EMBL" id="SFM24268.1"/>
    </source>
</evidence>
<dbReference type="OrthoDB" id="8777270at2"/>